<evidence type="ECO:0000313" key="1">
    <source>
        <dbReference type="EMBL" id="OPJ70159.1"/>
    </source>
</evidence>
<proteinExistence type="predicted"/>
<name>A0A1V4JDF3_PATFA</name>
<gene>
    <name evidence="1" type="ORF">AV530_019375</name>
</gene>
<dbReference type="EMBL" id="LSYS01007908">
    <property type="protein sequence ID" value="OPJ70159.1"/>
    <property type="molecule type" value="Genomic_DNA"/>
</dbReference>
<reference evidence="1 2" key="1">
    <citation type="submission" date="2016-02" db="EMBL/GenBank/DDBJ databases">
        <title>Band-tailed pigeon sequencing and assembly.</title>
        <authorList>
            <person name="Soares A.E."/>
            <person name="Novak B.J."/>
            <person name="Rice E.S."/>
            <person name="O'Connell B."/>
            <person name="Chang D."/>
            <person name="Weber S."/>
            <person name="Shapiro B."/>
        </authorList>
    </citation>
    <scope>NUCLEOTIDE SEQUENCE [LARGE SCALE GENOMIC DNA]</scope>
    <source>
        <strain evidence="1">BTP2013</strain>
        <tissue evidence="1">Blood</tissue>
    </source>
</reference>
<dbReference type="Proteomes" id="UP000190648">
    <property type="component" value="Unassembled WGS sequence"/>
</dbReference>
<organism evidence="1 2">
    <name type="scientific">Patagioenas fasciata monilis</name>
    <dbReference type="NCBI Taxonomy" id="372326"/>
    <lineage>
        <taxon>Eukaryota</taxon>
        <taxon>Metazoa</taxon>
        <taxon>Chordata</taxon>
        <taxon>Craniata</taxon>
        <taxon>Vertebrata</taxon>
        <taxon>Euteleostomi</taxon>
        <taxon>Archelosauria</taxon>
        <taxon>Archosauria</taxon>
        <taxon>Dinosauria</taxon>
        <taxon>Saurischia</taxon>
        <taxon>Theropoda</taxon>
        <taxon>Coelurosauria</taxon>
        <taxon>Aves</taxon>
        <taxon>Neognathae</taxon>
        <taxon>Neoaves</taxon>
        <taxon>Columbimorphae</taxon>
        <taxon>Columbiformes</taxon>
        <taxon>Columbidae</taxon>
        <taxon>Patagioenas</taxon>
    </lineage>
</organism>
<keyword evidence="2" id="KW-1185">Reference proteome</keyword>
<evidence type="ECO:0000313" key="2">
    <source>
        <dbReference type="Proteomes" id="UP000190648"/>
    </source>
</evidence>
<comment type="caution">
    <text evidence="1">The sequence shown here is derived from an EMBL/GenBank/DDBJ whole genome shotgun (WGS) entry which is preliminary data.</text>
</comment>
<dbReference type="AlphaFoldDB" id="A0A1V4JDF3"/>
<sequence length="85" mass="9560">MPTATAESFPPHHGHQSACCEERALPRAVIGCSTAFWNLPEQANQEGTWPECSYVILLHLRKLFIKTEKVNNNAELVEDGKRGRK</sequence>
<accession>A0A1V4JDF3</accession>
<protein>
    <submittedName>
        <fullName evidence="1">Uncharacterized protein</fullName>
    </submittedName>
</protein>